<gene>
    <name evidence="2" type="ORF">GLOTRDRAFT_135720</name>
</gene>
<dbReference type="KEGG" id="gtr:GLOTRDRAFT_135720"/>
<dbReference type="RefSeq" id="XP_007861412.1">
    <property type="nucleotide sequence ID" value="XM_007863221.1"/>
</dbReference>
<proteinExistence type="predicted"/>
<keyword evidence="3" id="KW-1185">Reference proteome</keyword>
<feature type="region of interest" description="Disordered" evidence="1">
    <location>
        <begin position="89"/>
        <end position="115"/>
    </location>
</feature>
<dbReference type="OMA" id="TERAMIH"/>
<sequence length="422" mass="43584">MAPAQATDAARVRIAIAFVALKYKPAAMGLAEYVLDLCEKFPSAGQGKGADAWLRRALELEGCVRELKGMYESEQIKCAALAASVGSSEASAPTPASAPPPKKKQKKNPKTQAEGPRMDLAAVISGIYANVPTASPSPGVLPAMRLLSSLTADDGPRSPEALMLIAAASGRAVGALGDVLSGVLSGNAKTVGAKQQETLQMICRLTGHVLSTGVSMLVDNVPKTGAKRRAKRAGRDLAGAVDDILGALLSRILVPAIRGFAVLSRMHIKSFCGAGSTKRTKKELAGMADMRADVLCLVETVLAGLDGGLAGLGDVREGVALAVLGELDRLYAEPSSGDGAGCAASRADRVEKLARKDAVWYLCGVLGLVSRALGHVLGGEGGVLRERIAGALEVIMKRVDGGPESGVLLAVFETAWLDTGKR</sequence>
<name>S7S182_GLOTA</name>
<protein>
    <submittedName>
        <fullName evidence="2">Uncharacterized protein</fullName>
    </submittedName>
</protein>
<evidence type="ECO:0000313" key="2">
    <source>
        <dbReference type="EMBL" id="EPQ61185.1"/>
    </source>
</evidence>
<dbReference type="GeneID" id="19303376"/>
<dbReference type="Proteomes" id="UP000030669">
    <property type="component" value="Unassembled WGS sequence"/>
</dbReference>
<accession>S7S182</accession>
<evidence type="ECO:0000256" key="1">
    <source>
        <dbReference type="SAM" id="MobiDB-lite"/>
    </source>
</evidence>
<dbReference type="AlphaFoldDB" id="S7S182"/>
<dbReference type="OrthoDB" id="2803918at2759"/>
<organism evidence="2 3">
    <name type="scientific">Gloeophyllum trabeum (strain ATCC 11539 / FP-39264 / Madison 617)</name>
    <name type="common">Brown rot fungus</name>
    <dbReference type="NCBI Taxonomy" id="670483"/>
    <lineage>
        <taxon>Eukaryota</taxon>
        <taxon>Fungi</taxon>
        <taxon>Dikarya</taxon>
        <taxon>Basidiomycota</taxon>
        <taxon>Agaricomycotina</taxon>
        <taxon>Agaricomycetes</taxon>
        <taxon>Gloeophyllales</taxon>
        <taxon>Gloeophyllaceae</taxon>
        <taxon>Gloeophyllum</taxon>
    </lineage>
</organism>
<dbReference type="HOGENOM" id="CLU_553248_0_0_1"/>
<reference evidence="2 3" key="1">
    <citation type="journal article" date="2012" name="Science">
        <title>The Paleozoic origin of enzymatic lignin decomposition reconstructed from 31 fungal genomes.</title>
        <authorList>
            <person name="Floudas D."/>
            <person name="Binder M."/>
            <person name="Riley R."/>
            <person name="Barry K."/>
            <person name="Blanchette R.A."/>
            <person name="Henrissat B."/>
            <person name="Martinez A.T."/>
            <person name="Otillar R."/>
            <person name="Spatafora J.W."/>
            <person name="Yadav J.S."/>
            <person name="Aerts A."/>
            <person name="Benoit I."/>
            <person name="Boyd A."/>
            <person name="Carlson A."/>
            <person name="Copeland A."/>
            <person name="Coutinho P.M."/>
            <person name="de Vries R.P."/>
            <person name="Ferreira P."/>
            <person name="Findley K."/>
            <person name="Foster B."/>
            <person name="Gaskell J."/>
            <person name="Glotzer D."/>
            <person name="Gorecki P."/>
            <person name="Heitman J."/>
            <person name="Hesse C."/>
            <person name="Hori C."/>
            <person name="Igarashi K."/>
            <person name="Jurgens J.A."/>
            <person name="Kallen N."/>
            <person name="Kersten P."/>
            <person name="Kohler A."/>
            <person name="Kuees U."/>
            <person name="Kumar T.K.A."/>
            <person name="Kuo A."/>
            <person name="LaButti K."/>
            <person name="Larrondo L.F."/>
            <person name="Lindquist E."/>
            <person name="Ling A."/>
            <person name="Lombard V."/>
            <person name="Lucas S."/>
            <person name="Lundell T."/>
            <person name="Martin R."/>
            <person name="McLaughlin D.J."/>
            <person name="Morgenstern I."/>
            <person name="Morin E."/>
            <person name="Murat C."/>
            <person name="Nagy L.G."/>
            <person name="Nolan M."/>
            <person name="Ohm R.A."/>
            <person name="Patyshakuliyeva A."/>
            <person name="Rokas A."/>
            <person name="Ruiz-Duenas F.J."/>
            <person name="Sabat G."/>
            <person name="Salamov A."/>
            <person name="Samejima M."/>
            <person name="Schmutz J."/>
            <person name="Slot J.C."/>
            <person name="St John F."/>
            <person name="Stenlid J."/>
            <person name="Sun H."/>
            <person name="Sun S."/>
            <person name="Syed K."/>
            <person name="Tsang A."/>
            <person name="Wiebenga A."/>
            <person name="Young D."/>
            <person name="Pisabarro A."/>
            <person name="Eastwood D.C."/>
            <person name="Martin F."/>
            <person name="Cullen D."/>
            <person name="Grigoriev I.V."/>
            <person name="Hibbett D.S."/>
        </authorList>
    </citation>
    <scope>NUCLEOTIDE SEQUENCE [LARGE SCALE GENOMIC DNA]</scope>
    <source>
        <strain evidence="2 3">ATCC 11539</strain>
    </source>
</reference>
<dbReference type="EMBL" id="KB469296">
    <property type="protein sequence ID" value="EPQ61185.1"/>
    <property type="molecule type" value="Genomic_DNA"/>
</dbReference>
<evidence type="ECO:0000313" key="3">
    <source>
        <dbReference type="Proteomes" id="UP000030669"/>
    </source>
</evidence>
<dbReference type="eggNOG" id="ENOG502SYEZ">
    <property type="taxonomic scope" value="Eukaryota"/>
</dbReference>